<dbReference type="AlphaFoldDB" id="A0A3A6TYR3"/>
<accession>A0A3A6TYR3</accession>
<gene>
    <name evidence="1" type="ORF">D5R81_08620</name>
</gene>
<proteinExistence type="predicted"/>
<dbReference type="RefSeq" id="WP_121853249.1">
    <property type="nucleotide sequence ID" value="NZ_CP037952.1"/>
</dbReference>
<sequence length="282" mass="32153">MIPLETVNKIILLAKDALPERLTLDILCVEGVLKSYLVQLEKGKLKSITTEVVAEASAQFFNEHSEQKVRKMLDNYVSQILMYRVRQNNIVDAPKGSNLEFEVSTCSGATSTETTKDYAFHTSNKIWLAKARLRVSESNPPLTLLLDLDETVIFYGSAHRRFNKAFKLLSEEHRGGTVYFDPKAMENLLAFQSNGHEIMIITQGGYLYSDIKMLFATQGIFIEDDAYYNKVDIGSKHGDKKYYIDRHEFNHETLLIDDKMHNEPTYTHFLLSGPTIPFPSLT</sequence>
<comment type="caution">
    <text evidence="1">The sequence shown here is derived from an EMBL/GenBank/DDBJ whole genome shotgun (WGS) entry which is preliminary data.</text>
</comment>
<keyword evidence="2" id="KW-1185">Reference proteome</keyword>
<dbReference type="EMBL" id="QYYH01000043">
    <property type="protein sequence ID" value="RJY16952.1"/>
    <property type="molecule type" value="Genomic_DNA"/>
</dbReference>
<name>A0A3A6TYR3_9GAMM</name>
<dbReference type="OrthoDB" id="9810101at2"/>
<protein>
    <submittedName>
        <fullName evidence="1">Uncharacterized protein</fullName>
    </submittedName>
</protein>
<evidence type="ECO:0000313" key="2">
    <source>
        <dbReference type="Proteomes" id="UP000273022"/>
    </source>
</evidence>
<dbReference type="SUPFAM" id="SSF56784">
    <property type="entry name" value="HAD-like"/>
    <property type="match status" value="1"/>
</dbReference>
<reference evidence="1 2" key="1">
    <citation type="submission" date="2018-09" db="EMBL/GenBank/DDBJ databases">
        <title>Phylogeny of the Shewanellaceae, and recommendation for two new genera, Pseudoshewanella and Parashewanella.</title>
        <authorList>
            <person name="Wang G."/>
        </authorList>
    </citation>
    <scope>NUCLEOTIDE SEQUENCE [LARGE SCALE GENOMIC DNA]</scope>
    <source>
        <strain evidence="1 2">KCTC 22492</strain>
    </source>
</reference>
<dbReference type="InterPro" id="IPR036412">
    <property type="entry name" value="HAD-like_sf"/>
</dbReference>
<organism evidence="1 2">
    <name type="scientific">Parashewanella spongiae</name>
    <dbReference type="NCBI Taxonomy" id="342950"/>
    <lineage>
        <taxon>Bacteria</taxon>
        <taxon>Pseudomonadati</taxon>
        <taxon>Pseudomonadota</taxon>
        <taxon>Gammaproteobacteria</taxon>
        <taxon>Alteromonadales</taxon>
        <taxon>Shewanellaceae</taxon>
        <taxon>Parashewanella</taxon>
    </lineage>
</organism>
<evidence type="ECO:0000313" key="1">
    <source>
        <dbReference type="EMBL" id="RJY16952.1"/>
    </source>
</evidence>
<dbReference type="Proteomes" id="UP000273022">
    <property type="component" value="Unassembled WGS sequence"/>
</dbReference>